<name>A0ABW6HXX8_9FLAO</name>
<dbReference type="Gene3D" id="1.10.10.2910">
    <property type="match status" value="1"/>
</dbReference>
<gene>
    <name evidence="2" type="ORF">ACFX5E_10145</name>
</gene>
<reference evidence="2 3" key="1">
    <citation type="submission" date="2024-06" db="EMBL/GenBank/DDBJ databases">
        <title>Flavobacterium spp. isolated from glacier.</title>
        <authorList>
            <person name="Han D."/>
        </authorList>
    </citation>
    <scope>NUCLEOTIDE SEQUENCE [LARGE SCALE GENOMIC DNA]</scope>
    <source>
        <strain evidence="2 3">LS2P90</strain>
    </source>
</reference>
<dbReference type="EMBL" id="JBHZPZ010000011">
    <property type="protein sequence ID" value="MFE3868430.1"/>
    <property type="molecule type" value="Genomic_DNA"/>
</dbReference>
<accession>A0ABW6HXX8</accession>
<dbReference type="Proteomes" id="UP001600109">
    <property type="component" value="Unassembled WGS sequence"/>
</dbReference>
<dbReference type="Pfam" id="PF06114">
    <property type="entry name" value="Peptidase_M78"/>
    <property type="match status" value="1"/>
</dbReference>
<dbReference type="PANTHER" id="PTHR43236:SF1">
    <property type="entry name" value="BLL7220 PROTEIN"/>
    <property type="match status" value="1"/>
</dbReference>
<dbReference type="RefSeq" id="WP_379855086.1">
    <property type="nucleotide sequence ID" value="NZ_JBHZPZ010000011.1"/>
</dbReference>
<dbReference type="InterPro" id="IPR052345">
    <property type="entry name" value="Rad_response_metalloprotease"/>
</dbReference>
<comment type="caution">
    <text evidence="2">The sequence shown here is derived from an EMBL/GenBank/DDBJ whole genome shotgun (WGS) entry which is preliminary data.</text>
</comment>
<sequence length="262" mass="30825">MIKNSSLLGIKHLAESIALEFSNIITPLDLILAEEEIDLFYDSYGDSFDGMTIYDDSQFFIHVNTFKGNRPNTPRSRFTIAHELGHYFIDNHRIGLKKGLLSPHPSKNNENIHFKIEREADYFASCLLMPEQRFKKHIHRKKFEFSIIKSLSEHFQTSITATAIRFADIGNHPLMIVFGENGKIKWRWSSEDFPFKYLLYSDKIPENSVMGEYFTNGRLPNETEEVWPIDWFNFVKEDDEHRKFKEHCIPHKHLALSIIWEV</sequence>
<keyword evidence="3" id="KW-1185">Reference proteome</keyword>
<evidence type="ECO:0000313" key="3">
    <source>
        <dbReference type="Proteomes" id="UP001600109"/>
    </source>
</evidence>
<dbReference type="InterPro" id="IPR010359">
    <property type="entry name" value="IrrE_HExxH"/>
</dbReference>
<evidence type="ECO:0000259" key="1">
    <source>
        <dbReference type="Pfam" id="PF06114"/>
    </source>
</evidence>
<evidence type="ECO:0000313" key="2">
    <source>
        <dbReference type="EMBL" id="MFE3868430.1"/>
    </source>
</evidence>
<proteinExistence type="predicted"/>
<dbReference type="PANTHER" id="PTHR43236">
    <property type="entry name" value="ANTITOXIN HIGA1"/>
    <property type="match status" value="1"/>
</dbReference>
<organism evidence="2 3">
    <name type="scientific">Flavobacterium xylosi</name>
    <dbReference type="NCBI Taxonomy" id="3230415"/>
    <lineage>
        <taxon>Bacteria</taxon>
        <taxon>Pseudomonadati</taxon>
        <taxon>Bacteroidota</taxon>
        <taxon>Flavobacteriia</taxon>
        <taxon>Flavobacteriales</taxon>
        <taxon>Flavobacteriaceae</taxon>
        <taxon>Flavobacterium</taxon>
    </lineage>
</organism>
<feature type="domain" description="IrrE N-terminal-like" evidence="1">
    <location>
        <begin position="73"/>
        <end position="165"/>
    </location>
</feature>
<protein>
    <submittedName>
        <fullName evidence="2">ImmA/IrrE family metallo-endopeptidase</fullName>
    </submittedName>
</protein>